<dbReference type="EMBL" id="LT607411">
    <property type="protein sequence ID" value="SCF25906.1"/>
    <property type="molecule type" value="Genomic_DNA"/>
</dbReference>
<dbReference type="Pfam" id="PF06772">
    <property type="entry name" value="LtrA"/>
    <property type="match status" value="1"/>
</dbReference>
<name>A0A1C4YZ45_MICVI</name>
<dbReference type="InterPro" id="IPR010640">
    <property type="entry name" value="Low_temperature_requirement_A"/>
</dbReference>
<proteinExistence type="predicted"/>
<keyword evidence="1" id="KW-1133">Transmembrane helix</keyword>
<organism evidence="2 3">
    <name type="scientific">Micromonospora viridifaciens</name>
    <dbReference type="NCBI Taxonomy" id="1881"/>
    <lineage>
        <taxon>Bacteria</taxon>
        <taxon>Bacillati</taxon>
        <taxon>Actinomycetota</taxon>
        <taxon>Actinomycetes</taxon>
        <taxon>Micromonosporales</taxon>
        <taxon>Micromonosporaceae</taxon>
        <taxon>Micromonospora</taxon>
    </lineage>
</organism>
<feature type="transmembrane region" description="Helical" evidence="1">
    <location>
        <begin position="312"/>
        <end position="332"/>
    </location>
</feature>
<feature type="transmembrane region" description="Helical" evidence="1">
    <location>
        <begin position="339"/>
        <end position="355"/>
    </location>
</feature>
<feature type="transmembrane region" description="Helical" evidence="1">
    <location>
        <begin position="361"/>
        <end position="380"/>
    </location>
</feature>
<keyword evidence="3" id="KW-1185">Reference proteome</keyword>
<dbReference type="Proteomes" id="UP000198242">
    <property type="component" value="Chromosome I"/>
</dbReference>
<feature type="transmembrane region" description="Helical" evidence="1">
    <location>
        <begin position="210"/>
        <end position="231"/>
    </location>
</feature>
<evidence type="ECO:0000256" key="1">
    <source>
        <dbReference type="SAM" id="Phobius"/>
    </source>
</evidence>
<feature type="transmembrane region" description="Helical" evidence="1">
    <location>
        <begin position="81"/>
        <end position="100"/>
    </location>
</feature>
<feature type="transmembrane region" description="Helical" evidence="1">
    <location>
        <begin position="106"/>
        <end position="130"/>
    </location>
</feature>
<dbReference type="OrthoDB" id="7698234at2"/>
<sequence>MAMRGAATGLPGSREPPQRAGFVELLFDVVLVFALTRLSDRLVEHLSWHGFYSAMVLTLALWWLWYRMAWTTNRYDPTRPMIQLMVIVTMLGALLMAAALPTAFEAYAAVFAGVYVAVQVFRHLWLVLFGGDGYARGVSIRIVFWSCISAVPWIAGIFAAGELRLACWTVAVLIDYAAGVLDFPTPWLGRAGLRGQPIAEEHLTERYRQVLIIAFGETILTSGVQISPYGFQRDRTSALLVAFVITVLLWQIYYYRAGELLPSAIASSRRPAYVGELASYAHLLMVIGVAVSSVGDRLIITQPFDESTLSRIMVILGGPALFLVGRAMLDYAAFSRVSWSRPAGLVLLAVLIPVVHGLPRLLVALVAAVVLAGVATSNAISWRLFPRETAPPSDVRGGG</sequence>
<dbReference type="PANTHER" id="PTHR36840">
    <property type="entry name" value="BLL5714 PROTEIN"/>
    <property type="match status" value="1"/>
</dbReference>
<accession>A0A1C4YZ45</accession>
<protein>
    <submittedName>
        <fullName evidence="2">Low temperature requirement protein LtrA</fullName>
    </submittedName>
</protein>
<feature type="transmembrane region" description="Helical" evidence="1">
    <location>
        <begin position="21"/>
        <end position="39"/>
    </location>
</feature>
<gene>
    <name evidence="2" type="ORF">GA0074695_4884</name>
</gene>
<reference evidence="3" key="1">
    <citation type="submission" date="2016-06" db="EMBL/GenBank/DDBJ databases">
        <authorList>
            <person name="Varghese N."/>
            <person name="Submissions Spin"/>
        </authorList>
    </citation>
    <scope>NUCLEOTIDE SEQUENCE [LARGE SCALE GENOMIC DNA]</scope>
    <source>
        <strain evidence="3">DSM 43909</strain>
    </source>
</reference>
<feature type="transmembrane region" description="Helical" evidence="1">
    <location>
        <begin position="277"/>
        <end position="300"/>
    </location>
</feature>
<dbReference type="AlphaFoldDB" id="A0A1C4YZ45"/>
<dbReference type="RefSeq" id="WP_089008305.1">
    <property type="nucleotide sequence ID" value="NZ_LT607411.1"/>
</dbReference>
<feature type="transmembrane region" description="Helical" evidence="1">
    <location>
        <begin position="142"/>
        <end position="160"/>
    </location>
</feature>
<feature type="transmembrane region" description="Helical" evidence="1">
    <location>
        <begin position="51"/>
        <end position="69"/>
    </location>
</feature>
<evidence type="ECO:0000313" key="2">
    <source>
        <dbReference type="EMBL" id="SCF25906.1"/>
    </source>
</evidence>
<keyword evidence="1" id="KW-0472">Membrane</keyword>
<feature type="transmembrane region" description="Helical" evidence="1">
    <location>
        <begin position="237"/>
        <end position="256"/>
    </location>
</feature>
<dbReference type="PANTHER" id="PTHR36840:SF1">
    <property type="entry name" value="BLL5714 PROTEIN"/>
    <property type="match status" value="1"/>
</dbReference>
<keyword evidence="1" id="KW-0812">Transmembrane</keyword>
<evidence type="ECO:0000313" key="3">
    <source>
        <dbReference type="Proteomes" id="UP000198242"/>
    </source>
</evidence>